<sequence length="288" mass="30352">MLPADVSVVIQGSAGLQAQVPVADLVAALRAAQLLVDNPAGGLDVGPPVWVEESARLAGLVDESTFTAVEHALAQWGKLGQTTPERTHALRLGISAVEVLVRGGVTDPDVLAAAAAFRAVEPLHGGNRDSLNDAAEAGMRVAMLLRSATSPQLPPDLPPGGDQLVYWVYLQHLRAMPWQPRAIAIANRLAEVITPWVPNELRENRRQDLAGPLLSCASDLPQGLRAQVAEHTGVNPEGAKPLMLTPLPQEVITSPADAVDRVRAAFGIPAGPAYAHDIGPAYRVQSNT</sequence>
<protein>
    <submittedName>
        <fullName evidence="1">Uncharacterized protein</fullName>
    </submittedName>
</protein>
<dbReference type="AlphaFoldDB" id="A0A4D4JDX8"/>
<name>A0A4D4JDX8_9PSEU</name>
<accession>A0A4D4JDX8</accession>
<reference evidence="2" key="1">
    <citation type="submission" date="2019-04" db="EMBL/GenBank/DDBJ databases">
        <title>Draft genome sequence of Pseudonocardiaceae bacterium SL3-2-4.</title>
        <authorList>
            <person name="Ningsih F."/>
            <person name="Yokota A."/>
            <person name="Sakai Y."/>
            <person name="Nanatani K."/>
            <person name="Yabe S."/>
            <person name="Oetari A."/>
            <person name="Sjamsuridzal W."/>
        </authorList>
    </citation>
    <scope>NUCLEOTIDE SEQUENCE [LARGE SCALE GENOMIC DNA]</scope>
    <source>
        <strain evidence="2">SL3-2-4</strain>
    </source>
</reference>
<proteinExistence type="predicted"/>
<organism evidence="1 2">
    <name type="scientific">Gandjariella thermophila</name>
    <dbReference type="NCBI Taxonomy" id="1931992"/>
    <lineage>
        <taxon>Bacteria</taxon>
        <taxon>Bacillati</taxon>
        <taxon>Actinomycetota</taxon>
        <taxon>Actinomycetes</taxon>
        <taxon>Pseudonocardiales</taxon>
        <taxon>Pseudonocardiaceae</taxon>
        <taxon>Gandjariella</taxon>
    </lineage>
</organism>
<dbReference type="Proteomes" id="UP000298860">
    <property type="component" value="Unassembled WGS sequence"/>
</dbReference>
<keyword evidence="2" id="KW-1185">Reference proteome</keyword>
<gene>
    <name evidence="1" type="ORF">GTS_54670</name>
</gene>
<evidence type="ECO:0000313" key="1">
    <source>
        <dbReference type="EMBL" id="GDY33834.1"/>
    </source>
</evidence>
<dbReference type="EMBL" id="BJFL01000061">
    <property type="protein sequence ID" value="GDY33834.1"/>
    <property type="molecule type" value="Genomic_DNA"/>
</dbReference>
<comment type="caution">
    <text evidence="1">The sequence shown here is derived from an EMBL/GenBank/DDBJ whole genome shotgun (WGS) entry which is preliminary data.</text>
</comment>
<evidence type="ECO:0000313" key="2">
    <source>
        <dbReference type="Proteomes" id="UP000298860"/>
    </source>
</evidence>